<dbReference type="PANTHER" id="PTHR41775:SF1">
    <property type="entry name" value="PEPTIDASE M6-LIKE DOMAIN-CONTAINING PROTEIN"/>
    <property type="match status" value="1"/>
</dbReference>
<evidence type="ECO:0008006" key="2">
    <source>
        <dbReference type="Google" id="ProtNLM"/>
    </source>
</evidence>
<dbReference type="EMBL" id="VSSQ01016170">
    <property type="protein sequence ID" value="MPM57247.1"/>
    <property type="molecule type" value="Genomic_DNA"/>
</dbReference>
<gene>
    <name evidence="1" type="ORF">SDC9_104069</name>
</gene>
<accession>A0A645AVS6</accession>
<name>A0A645AVS6_9ZZZZ</name>
<dbReference type="AlphaFoldDB" id="A0A645AVS6"/>
<protein>
    <recommendedName>
        <fullName evidence="2">Peptidase M6-like domain-containing protein</fullName>
    </recommendedName>
</protein>
<proteinExistence type="predicted"/>
<comment type="caution">
    <text evidence="1">The sequence shown here is derived from an EMBL/GenBank/DDBJ whole genome shotgun (WGS) entry which is preliminary data.</text>
</comment>
<organism evidence="1">
    <name type="scientific">bioreactor metagenome</name>
    <dbReference type="NCBI Taxonomy" id="1076179"/>
    <lineage>
        <taxon>unclassified sequences</taxon>
        <taxon>metagenomes</taxon>
        <taxon>ecological metagenomes</taxon>
    </lineage>
</organism>
<evidence type="ECO:0000313" key="1">
    <source>
        <dbReference type="EMBL" id="MPM57247.1"/>
    </source>
</evidence>
<dbReference type="PANTHER" id="PTHR41775">
    <property type="entry name" value="SECRETED PROTEIN-RELATED"/>
    <property type="match status" value="1"/>
</dbReference>
<sequence length="402" mass="44931">MNRLFRAMKILLLSAVVFSGVPLYSDLLSADETAVLTRDVKKGLVILVKFPGLDPGIGREEIARRFRRLDRYVKEMSYGKAAVETDLTEWYGMPLPVGKYAISPSNLKVDKSRVSRLIQDAVDAAGRDHDFSRYTFVVLFLGARFREYGMIGLCGYPGMLGWSRSAMLKTNGGQPVPGGVAIFTSQAHLGTLFHDCAHVWGGVRDGKRVLPCLYDHDLQEKYPTRDRGWEKALINMGYWDPMSCHMISFDVPPPGISSWTRIRLGWLAPEKIAVMNPDVTTEIVLGPLGETSSEVLALKIPLTEHTYYLAENRRKTGSFDSVLPGEGILVMYCDDRIAECRNGKAPVKLRNADPRMPGLRGAAFRLPDRPRFTDRENGIEITLVEETGHSYKVRVGRVRPGP</sequence>
<reference evidence="1" key="1">
    <citation type="submission" date="2019-08" db="EMBL/GenBank/DDBJ databases">
        <authorList>
            <person name="Kucharzyk K."/>
            <person name="Murdoch R.W."/>
            <person name="Higgins S."/>
            <person name="Loffler F."/>
        </authorList>
    </citation>
    <scope>NUCLEOTIDE SEQUENCE</scope>
</reference>